<reference evidence="1" key="3">
    <citation type="submission" date="2025-09" db="UniProtKB">
        <authorList>
            <consortium name="Ensembl"/>
        </authorList>
    </citation>
    <scope>IDENTIFICATION</scope>
</reference>
<sequence length="506" mass="58667">MCQALYEAIEMRSFLPILLNSSASFQKRSPGKNWSFSANIKAMAQESVMFSDVSIDFSQEEWEFLNDDQRDLYRDVMLENYSNLVSMAGHSISKPDVISFLEQGKEPWLVDRELTRDQWPVLESRCETKKLFLKKEIYEIESAQWEIMDRLTRHNLQCSSFRDEWECNGQFEKQHGSQEGHFSQLIFTHEGMPTFSQHPSFTLQQIMNNNKEKYCATKEYRKTFRHDSQLTTHQIIHTVEKPYECKECGKAFRHPSRLSHHQKIHSGKKPFECKECGKTFICGSDLTRHHRIHTGEKPYECKECGKAFSSGSNFARHQRIHTGEKPYECKECGKAFSSGSNFTQHQRIHTGEKPYECKICGNAFSQSSQLIKHQRIHTGEKPYECKECEKAFRSGSDLTRHQRIHTGRNFLLEKKFGLSTLRALTDRTSRAPLELPSWTTCASFPLMSGYFTWLPSSQMHSFTIQISETLGISCNEGDQDISCCVNEVTYRLHLKLEAGFQSQPCD</sequence>
<reference evidence="1" key="1">
    <citation type="submission" date="2020-11" db="EMBL/GenBank/DDBJ databases">
        <authorList>
            <person name="Davenport K.M."/>
            <person name="Bickhart D.M."/>
            <person name="Smith T.P.L."/>
            <person name="Murdoch B.M."/>
            <person name="Rosen B.D."/>
        </authorList>
    </citation>
    <scope>NUCLEOTIDE SEQUENCE [LARGE SCALE GENOMIC DNA]</scope>
    <source>
        <strain evidence="1">OAR_USU_Benz2616</strain>
    </source>
</reference>
<accession>A0AC11BKF4</accession>
<organism evidence="1">
    <name type="scientific">Ovis aries</name>
    <name type="common">Sheep</name>
    <dbReference type="NCBI Taxonomy" id="9940"/>
    <lineage>
        <taxon>Eukaryota</taxon>
        <taxon>Metazoa</taxon>
        <taxon>Chordata</taxon>
        <taxon>Craniata</taxon>
        <taxon>Vertebrata</taxon>
        <taxon>Euteleostomi</taxon>
        <taxon>Mammalia</taxon>
        <taxon>Eutheria</taxon>
        <taxon>Laurasiatheria</taxon>
        <taxon>Artiodactyla</taxon>
        <taxon>Ruminantia</taxon>
        <taxon>Pecora</taxon>
        <taxon>Bovidae</taxon>
        <taxon>Caprinae</taxon>
        <taxon>Ovis</taxon>
    </lineage>
</organism>
<reference evidence="1" key="2">
    <citation type="submission" date="2025-08" db="UniProtKB">
        <authorList>
            <consortium name="Ensembl"/>
        </authorList>
    </citation>
    <scope>IDENTIFICATION</scope>
</reference>
<evidence type="ECO:0000313" key="1">
    <source>
        <dbReference type="Ensembl" id="ENSOARP00020015529.2"/>
    </source>
</evidence>
<name>A0AC11BKF4_SHEEP</name>
<protein>
    <submittedName>
        <fullName evidence="1">Zinc finger protein 566</fullName>
    </submittedName>
</protein>
<proteinExistence type="predicted"/>
<gene>
    <name evidence="1" type="primary">ZNF566</name>
</gene>
<dbReference type="Ensembl" id="ENSOART00020018760.2">
    <property type="protein sequence ID" value="ENSOARP00020015529.2"/>
    <property type="gene ID" value="ENSOARG00020012250.2"/>
</dbReference>